<dbReference type="EMBL" id="PUIA01000026">
    <property type="protein sequence ID" value="PQO35727.1"/>
    <property type="molecule type" value="Genomic_DNA"/>
</dbReference>
<dbReference type="Proteomes" id="UP000240009">
    <property type="component" value="Unassembled WGS sequence"/>
</dbReference>
<sequence>MMLYRNIIEKLSPDFDESPCFSKALSGSGLRRVTCILGSEWHPLCKFSIVRPFGPCSHAGELVKTANHCLVENVSSMHAREHVQLAAYLAVHAPAYLRGNVTYSPTALEHYWISSKCRLDRWGIRLKTHAQLLESGPAMDFPRFWNAARPVIEEILVSDILTRVWISVCVAHDRIQRESIAEPVARSVFLGHMEARNRALNLLLHGRGLEATMMVPLNRLRRRTERWTDMLLGYIAADTDVNSFGYDQTRVREFGNDIRSERGASNKNASWAMLLETALEAFGGQLMAEPANADLNRDIANAVMASFGDELFSQNTLINPMWESRIIHLADDAQQLVEQLLSPEPPVIEQQGRETSRLSFPA</sequence>
<reference evidence="1 2" key="1">
    <citation type="submission" date="2018-02" db="EMBL/GenBank/DDBJ databases">
        <title>Comparative genomes isolates from brazilian mangrove.</title>
        <authorList>
            <person name="Araujo J.E."/>
            <person name="Taketani R.G."/>
            <person name="Silva M.C.P."/>
            <person name="Loureco M.V."/>
            <person name="Andreote F.D."/>
        </authorList>
    </citation>
    <scope>NUCLEOTIDE SEQUENCE [LARGE SCALE GENOMIC DNA]</scope>
    <source>
        <strain evidence="1 2">HEX-2 MGV</strain>
    </source>
</reference>
<dbReference type="AlphaFoldDB" id="A0A2S8FU74"/>
<gene>
    <name evidence="1" type="ORF">C5Y96_08715</name>
</gene>
<protein>
    <submittedName>
        <fullName evidence="1">Uncharacterized protein</fullName>
    </submittedName>
</protein>
<organism evidence="1 2">
    <name type="scientific">Blastopirellula marina</name>
    <dbReference type="NCBI Taxonomy" id="124"/>
    <lineage>
        <taxon>Bacteria</taxon>
        <taxon>Pseudomonadati</taxon>
        <taxon>Planctomycetota</taxon>
        <taxon>Planctomycetia</taxon>
        <taxon>Pirellulales</taxon>
        <taxon>Pirellulaceae</taxon>
        <taxon>Blastopirellula</taxon>
    </lineage>
</organism>
<accession>A0A2S8FU74</accession>
<evidence type="ECO:0000313" key="2">
    <source>
        <dbReference type="Proteomes" id="UP000240009"/>
    </source>
</evidence>
<name>A0A2S8FU74_9BACT</name>
<comment type="caution">
    <text evidence="1">The sequence shown here is derived from an EMBL/GenBank/DDBJ whole genome shotgun (WGS) entry which is preliminary data.</text>
</comment>
<proteinExistence type="predicted"/>
<evidence type="ECO:0000313" key="1">
    <source>
        <dbReference type="EMBL" id="PQO35727.1"/>
    </source>
</evidence>